<evidence type="ECO:0000256" key="1">
    <source>
        <dbReference type="ARBA" id="ARBA00004606"/>
    </source>
</evidence>
<keyword evidence="7" id="KW-0735">Signal-anchor</keyword>
<keyword evidence="11" id="KW-0294">Fucose metabolism</keyword>
<keyword evidence="15" id="KW-1185">Reference proteome</keyword>
<dbReference type="PANTHER" id="PTHR31741:SF8">
    <property type="entry name" value="O-FUCOSYLTRANSFERASE 35"/>
    <property type="match status" value="1"/>
</dbReference>
<keyword evidence="12" id="KW-0119">Carbohydrate metabolism</keyword>
<evidence type="ECO:0000256" key="5">
    <source>
        <dbReference type="ARBA" id="ARBA00022679"/>
    </source>
</evidence>
<evidence type="ECO:0000256" key="4">
    <source>
        <dbReference type="ARBA" id="ARBA00022676"/>
    </source>
</evidence>
<dbReference type="AlphaFoldDB" id="A0A8J5UYE3"/>
<evidence type="ECO:0000256" key="3">
    <source>
        <dbReference type="ARBA" id="ARBA00007737"/>
    </source>
</evidence>
<evidence type="ECO:0000256" key="10">
    <source>
        <dbReference type="ARBA" id="ARBA00023180"/>
    </source>
</evidence>
<reference evidence="14" key="1">
    <citation type="journal article" date="2021" name="bioRxiv">
        <title>Whole Genome Assembly and Annotation of Northern Wild Rice, Zizania palustris L., Supports a Whole Genome Duplication in the Zizania Genus.</title>
        <authorList>
            <person name="Haas M."/>
            <person name="Kono T."/>
            <person name="Macchietto M."/>
            <person name="Millas R."/>
            <person name="McGilp L."/>
            <person name="Shao M."/>
            <person name="Duquette J."/>
            <person name="Hirsch C.N."/>
            <person name="Kimball J."/>
        </authorList>
    </citation>
    <scope>NUCLEOTIDE SEQUENCE</scope>
    <source>
        <tissue evidence="14">Fresh leaf tissue</tissue>
    </source>
</reference>
<dbReference type="InterPro" id="IPR019378">
    <property type="entry name" value="GDP-Fuc_O-FucTrfase"/>
</dbReference>
<accession>A0A8J5UYE3</accession>
<proteinExistence type="inferred from homology"/>
<evidence type="ECO:0000256" key="7">
    <source>
        <dbReference type="ARBA" id="ARBA00022968"/>
    </source>
</evidence>
<comment type="similarity">
    <text evidence="3">Belongs to the glycosyltransferase GT106 family.</text>
</comment>
<sequence length="152" mass="16594">MVVSVRFPLRACILLSFPTESSINGASPSLAAVIARPRGSWEALSGLLGLAYESLPAASCGVVDLQLPDLSFSFSNDKRRRFDSHFGHVEAKESGRMLMTVESEDKEDSHTNGYILINANGGLNQMRFGICDMVAVAKILKATVKGWIFWDN</sequence>
<keyword evidence="10" id="KW-0325">Glycoprotein</keyword>
<dbReference type="Pfam" id="PF10250">
    <property type="entry name" value="O-FucT"/>
    <property type="match status" value="1"/>
</dbReference>
<dbReference type="Proteomes" id="UP000729402">
    <property type="component" value="Unassembled WGS sequence"/>
</dbReference>
<dbReference type="PANTHER" id="PTHR31741">
    <property type="entry name" value="OS02G0726500 PROTEIN-RELATED"/>
    <property type="match status" value="1"/>
</dbReference>
<keyword evidence="8" id="KW-1133">Transmembrane helix</keyword>
<comment type="caution">
    <text evidence="14">The sequence shown here is derived from an EMBL/GenBank/DDBJ whole genome shotgun (WGS) entry which is preliminary data.</text>
</comment>
<dbReference type="OrthoDB" id="1745520at2759"/>
<dbReference type="GO" id="GO:0016020">
    <property type="term" value="C:membrane"/>
    <property type="evidence" value="ECO:0007669"/>
    <property type="project" value="UniProtKB-SubCell"/>
</dbReference>
<dbReference type="GO" id="GO:0006004">
    <property type="term" value="P:fucose metabolic process"/>
    <property type="evidence" value="ECO:0007669"/>
    <property type="project" value="UniProtKB-KW"/>
</dbReference>
<evidence type="ECO:0000256" key="6">
    <source>
        <dbReference type="ARBA" id="ARBA00022692"/>
    </source>
</evidence>
<dbReference type="GO" id="GO:0009507">
    <property type="term" value="C:chloroplast"/>
    <property type="evidence" value="ECO:0007669"/>
    <property type="project" value="TreeGrafter"/>
</dbReference>
<evidence type="ECO:0000256" key="9">
    <source>
        <dbReference type="ARBA" id="ARBA00023136"/>
    </source>
</evidence>
<protein>
    <recommendedName>
        <fullName evidence="13">O-fucosyltransferase family protein</fullName>
    </recommendedName>
</protein>
<evidence type="ECO:0000256" key="2">
    <source>
        <dbReference type="ARBA" id="ARBA00004881"/>
    </source>
</evidence>
<evidence type="ECO:0000313" key="15">
    <source>
        <dbReference type="Proteomes" id="UP000729402"/>
    </source>
</evidence>
<keyword evidence="9" id="KW-0472">Membrane</keyword>
<comment type="pathway">
    <text evidence="2">Glycan metabolism.</text>
</comment>
<keyword evidence="6" id="KW-0812">Transmembrane</keyword>
<evidence type="ECO:0000256" key="12">
    <source>
        <dbReference type="ARBA" id="ARBA00023277"/>
    </source>
</evidence>
<evidence type="ECO:0000313" key="14">
    <source>
        <dbReference type="EMBL" id="KAG8050072.1"/>
    </source>
</evidence>
<gene>
    <name evidence="14" type="ORF">GUJ93_ZPchr0009g99</name>
</gene>
<evidence type="ECO:0000256" key="13">
    <source>
        <dbReference type="ARBA" id="ARBA00030350"/>
    </source>
</evidence>
<dbReference type="GO" id="GO:0016757">
    <property type="term" value="F:glycosyltransferase activity"/>
    <property type="evidence" value="ECO:0007669"/>
    <property type="project" value="UniProtKB-KW"/>
</dbReference>
<reference evidence="14" key="2">
    <citation type="submission" date="2021-02" db="EMBL/GenBank/DDBJ databases">
        <authorList>
            <person name="Kimball J.A."/>
            <person name="Haas M.W."/>
            <person name="Macchietto M."/>
            <person name="Kono T."/>
            <person name="Duquette J."/>
            <person name="Shao M."/>
        </authorList>
    </citation>
    <scope>NUCLEOTIDE SEQUENCE</scope>
    <source>
        <tissue evidence="14">Fresh leaf tissue</tissue>
    </source>
</reference>
<dbReference type="GO" id="GO:0005794">
    <property type="term" value="C:Golgi apparatus"/>
    <property type="evidence" value="ECO:0007669"/>
    <property type="project" value="TreeGrafter"/>
</dbReference>
<evidence type="ECO:0000256" key="11">
    <source>
        <dbReference type="ARBA" id="ARBA00023253"/>
    </source>
</evidence>
<name>A0A8J5UYE3_ZIZPA</name>
<evidence type="ECO:0000256" key="8">
    <source>
        <dbReference type="ARBA" id="ARBA00022989"/>
    </source>
</evidence>
<organism evidence="14 15">
    <name type="scientific">Zizania palustris</name>
    <name type="common">Northern wild rice</name>
    <dbReference type="NCBI Taxonomy" id="103762"/>
    <lineage>
        <taxon>Eukaryota</taxon>
        <taxon>Viridiplantae</taxon>
        <taxon>Streptophyta</taxon>
        <taxon>Embryophyta</taxon>
        <taxon>Tracheophyta</taxon>
        <taxon>Spermatophyta</taxon>
        <taxon>Magnoliopsida</taxon>
        <taxon>Liliopsida</taxon>
        <taxon>Poales</taxon>
        <taxon>Poaceae</taxon>
        <taxon>BOP clade</taxon>
        <taxon>Oryzoideae</taxon>
        <taxon>Oryzeae</taxon>
        <taxon>Zizaniinae</taxon>
        <taxon>Zizania</taxon>
    </lineage>
</organism>
<keyword evidence="4" id="KW-0328">Glycosyltransferase</keyword>
<dbReference type="EMBL" id="JAAALK010000289">
    <property type="protein sequence ID" value="KAG8050072.1"/>
    <property type="molecule type" value="Genomic_DNA"/>
</dbReference>
<keyword evidence="5" id="KW-0808">Transferase</keyword>
<comment type="subcellular location">
    <subcellularLocation>
        <location evidence="1">Membrane</location>
        <topology evidence="1">Single-pass type II membrane protein</topology>
    </subcellularLocation>
</comment>